<dbReference type="AlphaFoldDB" id="A0AA45USZ4"/>
<organism evidence="1 2">
    <name type="scientific">Anaplasma phagocytophilum</name>
    <name type="common">Ehrlichia phagocytophila</name>
    <dbReference type="NCBI Taxonomy" id="948"/>
    <lineage>
        <taxon>Bacteria</taxon>
        <taxon>Pseudomonadati</taxon>
        <taxon>Pseudomonadota</taxon>
        <taxon>Alphaproteobacteria</taxon>
        <taxon>Rickettsiales</taxon>
        <taxon>Anaplasmataceae</taxon>
        <taxon>Anaplasma</taxon>
        <taxon>phagocytophilum group</taxon>
    </lineage>
</organism>
<dbReference type="Proteomes" id="UP000078419">
    <property type="component" value="Unassembled WGS sequence"/>
</dbReference>
<evidence type="ECO:0000313" key="1">
    <source>
        <dbReference type="EMBL" id="SBO14408.1"/>
    </source>
</evidence>
<proteinExistence type="predicted"/>
<gene>
    <name evidence="1" type="ORF">ANAPC1_00762</name>
</gene>
<reference evidence="2" key="1">
    <citation type="submission" date="2016-03" db="EMBL/GenBank/DDBJ databases">
        <authorList>
            <person name="Loux Valentin"/>
        </authorList>
    </citation>
    <scope>NUCLEOTIDE SEQUENCE [LARGE SCALE GENOMIC DNA]</scope>
    <source>
        <strain evidence="2">C1</strain>
    </source>
</reference>
<sequence>MMLLLGRLISLLLLLLRSLVKILSSLPMLLKFLIPRLMGRFVRRSRRVKIVVKRVSTQCTRKVLI</sequence>
<evidence type="ECO:0000313" key="2">
    <source>
        <dbReference type="Proteomes" id="UP000078419"/>
    </source>
</evidence>
<accession>A0AA45USZ4</accession>
<dbReference type="EMBL" id="FLLR01000027">
    <property type="protein sequence ID" value="SBO14408.1"/>
    <property type="molecule type" value="Genomic_DNA"/>
</dbReference>
<name>A0AA45USZ4_ANAPH</name>
<protein>
    <submittedName>
        <fullName evidence="1">Uncharacterized protein</fullName>
    </submittedName>
</protein>
<comment type="caution">
    <text evidence="1">The sequence shown here is derived from an EMBL/GenBank/DDBJ whole genome shotgun (WGS) entry which is preliminary data.</text>
</comment>